<evidence type="ECO:0000256" key="1">
    <source>
        <dbReference type="ARBA" id="ARBA00023002"/>
    </source>
</evidence>
<dbReference type="CDD" id="cd07034">
    <property type="entry name" value="TPP_PYR_PFOR_IOR-alpha_like"/>
    <property type="match status" value="1"/>
</dbReference>
<gene>
    <name evidence="4" type="ORF">ACFOGJ_23610</name>
</gene>
<evidence type="ECO:0000313" key="5">
    <source>
        <dbReference type="Proteomes" id="UP001595528"/>
    </source>
</evidence>
<evidence type="ECO:0000313" key="4">
    <source>
        <dbReference type="EMBL" id="MFC3230258.1"/>
    </source>
</evidence>
<dbReference type="InterPro" id="IPR009014">
    <property type="entry name" value="Transketo_C/PFOR_II"/>
</dbReference>
<name>A0ABV7L6Q1_9PROT</name>
<sequence length="1169" mass="128032">MSLPVASLDDRYTLEKGRVFLTGTQALVRLPMLQRQRDLAAGLNTACFISGYRGSPLGNYDQALWRARKFLQDNHIHFNPGVNEDLAATSVWGSQQTNLYKGARYDGVFSIWYGKGPGVDRCLDVFKHANAAGTSAHGGVLTLVGDDHAAASSTLPHQSEHDLMACMIPVLHPANVQEYLDFGLLGWAMSRYSGCWVGFKAVTQTVESAASVNLDAEALQIRLPEDFEMPPGGLNIRWPDDILGQEDRLQRHKVYAALAFARANRIDRVVIDSPKPRFGIITTGKSYLDVRQALEDLGIDDAKAAEIGLRVYKVGMVWPLERDGAREFAHGLEEVLVVEEKRAVIENQLKEQLYNWREDVRPRLVGKFDEGGKWLLPASAELSPAQIARVIAQRIKRFYDSPKMEERLAFVEAKERMLQSEAAPVERKPYFCSGCPHNTSTKVPEGSRAVAGIGCHFMALWMDRSTQTFTQMGGEGTPWIGQAPFTDEKHVFVNLGDGTYYHSGHLAIRASVAAGVNVTYKILFNDAVAMTGGQPVEGSLSVPQITHLVYGEGVRRIAVVSDEPDKYPLGTDFAAGVTFHHRDDLDAVQRELRDTQGVSVLIYDQTCAAEKRRRRKRGKFPDPPKRVFINDLVCEGCGDCSVKSNCVSVEPLETEFGRKRRINQSSCNKDYSCVKGFCPSFVTVHGGHVRVASEGGVDAAAKAEREALVERMAHLPEPEIPAVDKPYGILITGIGGTGVVTVGQVVGMAAHIEERAVSVLDFTGLAQKNGAVLSHVRIATRDEDLHAVKIAAGGANVILGCDPVVAASAEAIGKIQSGVTHAVINSHMTPTAAFTLNNNMDFQTAKVMKRIREAAGDNLTEFLEATRIATALMGDSIAANMFLLGHAFQRGLIPLPSSALLRAIELNGAAVEANKRSFAWGRLHAIDAEAVEGAIGPKAERMAAEPDIAATLPEIRARREAFLAHYQDAAYAARYREIVDKVAAAEARAVPGQTALAEAVARYAFKLMAIKDEYEVARLYTDGSFQKKLNAQFAGGFKLRFHMAPPLIAQRDPTTGELQKREFGPWMLPAFKLLARLKGLRGGFWDIFGRTEERRAERALRDAYLAQMAEVAAQLTPENHSAAVALASLPEEIRGFGHVRERNMKAAEPKREKLLDAFRNPQAAARAAE</sequence>
<dbReference type="Gene3D" id="3.40.920.10">
    <property type="entry name" value="Pyruvate-ferredoxin oxidoreductase, PFOR, domain III"/>
    <property type="match status" value="1"/>
</dbReference>
<feature type="domain" description="Pyruvate/ketoisovalerate oxidoreductase catalytic" evidence="2">
    <location>
        <begin position="735"/>
        <end position="920"/>
    </location>
</feature>
<accession>A0ABV7L6Q1</accession>
<feature type="domain" description="DUF6537" evidence="3">
    <location>
        <begin position="954"/>
        <end position="1151"/>
    </location>
</feature>
<dbReference type="SUPFAM" id="SSF52518">
    <property type="entry name" value="Thiamin diphosphate-binding fold (THDP-binding)"/>
    <property type="match status" value="2"/>
</dbReference>
<reference evidence="5" key="1">
    <citation type="journal article" date="2019" name="Int. J. Syst. Evol. Microbiol.">
        <title>The Global Catalogue of Microorganisms (GCM) 10K type strain sequencing project: providing services to taxonomists for standard genome sequencing and annotation.</title>
        <authorList>
            <consortium name="The Broad Institute Genomics Platform"/>
            <consortium name="The Broad Institute Genome Sequencing Center for Infectious Disease"/>
            <person name="Wu L."/>
            <person name="Ma J."/>
        </authorList>
    </citation>
    <scope>NUCLEOTIDE SEQUENCE [LARGE SCALE GENOMIC DNA]</scope>
    <source>
        <strain evidence="5">KCTC 42964</strain>
    </source>
</reference>
<dbReference type="SUPFAM" id="SSF52922">
    <property type="entry name" value="TK C-terminal domain-like"/>
    <property type="match status" value="1"/>
</dbReference>
<proteinExistence type="predicted"/>
<dbReference type="InterPro" id="IPR019752">
    <property type="entry name" value="Pyrv/ketoisovalerate_OxRed_cat"/>
</dbReference>
<dbReference type="Proteomes" id="UP001595528">
    <property type="component" value="Unassembled WGS sequence"/>
</dbReference>
<dbReference type="PANTHER" id="PTHR48084">
    <property type="entry name" value="2-OXOGLUTARATE OXIDOREDUCTASE SUBUNIT KORB-RELATED"/>
    <property type="match status" value="1"/>
</dbReference>
<dbReference type="NCBIfam" id="NF009589">
    <property type="entry name" value="PRK13030.1"/>
    <property type="match status" value="1"/>
</dbReference>
<dbReference type="CDD" id="cd02008">
    <property type="entry name" value="TPP_IOR_alpha"/>
    <property type="match status" value="1"/>
</dbReference>
<organism evidence="4 5">
    <name type="scientific">Marinibaculum pumilum</name>
    <dbReference type="NCBI Taxonomy" id="1766165"/>
    <lineage>
        <taxon>Bacteria</taxon>
        <taxon>Pseudomonadati</taxon>
        <taxon>Pseudomonadota</taxon>
        <taxon>Alphaproteobacteria</taxon>
        <taxon>Rhodospirillales</taxon>
        <taxon>Rhodospirillaceae</taxon>
        <taxon>Marinibaculum</taxon>
    </lineage>
</organism>
<dbReference type="InterPro" id="IPR002880">
    <property type="entry name" value="Pyrv_Fd/Flavodoxin_OxRdtase_N"/>
</dbReference>
<dbReference type="EMBL" id="JBHRTR010000037">
    <property type="protein sequence ID" value="MFC3230258.1"/>
    <property type="molecule type" value="Genomic_DNA"/>
</dbReference>
<dbReference type="NCBIfam" id="NF009588">
    <property type="entry name" value="PRK13029.1"/>
    <property type="match status" value="1"/>
</dbReference>
<evidence type="ECO:0000259" key="2">
    <source>
        <dbReference type="Pfam" id="PF01558"/>
    </source>
</evidence>
<keyword evidence="1" id="KW-0560">Oxidoreductase</keyword>
<dbReference type="SUPFAM" id="SSF53323">
    <property type="entry name" value="Pyruvate-ferredoxin oxidoreductase, PFOR, domain III"/>
    <property type="match status" value="1"/>
</dbReference>
<dbReference type="PANTHER" id="PTHR48084:SF3">
    <property type="entry name" value="SUBUNIT OF PYRUVATE:FLAVODOXIN OXIDOREDUCTASE"/>
    <property type="match status" value="1"/>
</dbReference>
<dbReference type="InterPro" id="IPR051457">
    <property type="entry name" value="2-oxoacid:Fd_oxidoreductase"/>
</dbReference>
<dbReference type="InterPro" id="IPR029061">
    <property type="entry name" value="THDP-binding"/>
</dbReference>
<dbReference type="Pfam" id="PF20169">
    <property type="entry name" value="DUF6537"/>
    <property type="match status" value="1"/>
</dbReference>
<dbReference type="RefSeq" id="WP_379905262.1">
    <property type="nucleotide sequence ID" value="NZ_JBHRTR010000037.1"/>
</dbReference>
<dbReference type="Gene3D" id="3.40.50.970">
    <property type="match status" value="1"/>
</dbReference>
<dbReference type="Pfam" id="PF01558">
    <property type="entry name" value="POR"/>
    <property type="match status" value="1"/>
</dbReference>
<protein>
    <submittedName>
        <fullName evidence="4">Indolepyruvate ferredoxin oxidoreductase family protein</fullName>
    </submittedName>
</protein>
<evidence type="ECO:0000259" key="3">
    <source>
        <dbReference type="Pfam" id="PF20169"/>
    </source>
</evidence>
<comment type="caution">
    <text evidence="4">The sequence shown here is derived from an EMBL/GenBank/DDBJ whole genome shotgun (WGS) entry which is preliminary data.</text>
</comment>
<dbReference type="InterPro" id="IPR046667">
    <property type="entry name" value="DUF6537"/>
</dbReference>
<dbReference type="InterPro" id="IPR002869">
    <property type="entry name" value="Pyrv_flavodox_OxRed_cen"/>
</dbReference>
<keyword evidence="5" id="KW-1185">Reference proteome</keyword>